<comment type="caution">
    <text evidence="2">The sequence shown here is derived from an EMBL/GenBank/DDBJ whole genome shotgun (WGS) entry which is preliminary data.</text>
</comment>
<keyword evidence="3" id="KW-1185">Reference proteome</keyword>
<keyword evidence="1" id="KW-0812">Transmembrane</keyword>
<feature type="transmembrane region" description="Helical" evidence="1">
    <location>
        <begin position="140"/>
        <end position="160"/>
    </location>
</feature>
<proteinExistence type="predicted"/>
<dbReference type="InterPro" id="IPR021359">
    <property type="entry name" value="DUF2812"/>
</dbReference>
<dbReference type="Proteomes" id="UP001316087">
    <property type="component" value="Unassembled WGS sequence"/>
</dbReference>
<protein>
    <submittedName>
        <fullName evidence="2">DUF2812 domain-containing protein</fullName>
    </submittedName>
</protein>
<sequence length="178" mass="20521">MRVFKLILDDVKEEQWLNDMASQGLHFQKFRFPFYTFEKGEPGEYVYRTEMLENLGFGQETKNYLAFIESTGIEVVQKRFSWAYFRQHQSKGAFELYSDAASKLAYTNRIYAIYAMIFGLNIAAALMNGAISYADASADANSFLAGLSTGVSVVILYPTLKTFFRRRNLKKEIELFEL</sequence>
<dbReference type="EMBL" id="JAKZFC010000001">
    <property type="protein sequence ID" value="MCH7321568.1"/>
    <property type="molecule type" value="Genomic_DNA"/>
</dbReference>
<dbReference type="Pfam" id="PF11193">
    <property type="entry name" value="DUF2812"/>
    <property type="match status" value="1"/>
</dbReference>
<feature type="transmembrane region" description="Helical" evidence="1">
    <location>
        <begin position="111"/>
        <end position="134"/>
    </location>
</feature>
<evidence type="ECO:0000256" key="1">
    <source>
        <dbReference type="SAM" id="Phobius"/>
    </source>
</evidence>
<evidence type="ECO:0000313" key="2">
    <source>
        <dbReference type="EMBL" id="MCH7321568.1"/>
    </source>
</evidence>
<keyword evidence="1" id="KW-0472">Membrane</keyword>
<name>A0ABS9UBH2_9BACL</name>
<reference evidence="2 3" key="1">
    <citation type="submission" date="2022-03" db="EMBL/GenBank/DDBJ databases">
        <authorList>
            <person name="Jo J.-H."/>
            <person name="Im W.-T."/>
        </authorList>
    </citation>
    <scope>NUCLEOTIDE SEQUENCE [LARGE SCALE GENOMIC DNA]</scope>
    <source>
        <strain evidence="2 3">MA9</strain>
    </source>
</reference>
<dbReference type="RefSeq" id="WP_241368592.1">
    <property type="nucleotide sequence ID" value="NZ_JAKZFC010000001.1"/>
</dbReference>
<keyword evidence="1" id="KW-1133">Transmembrane helix</keyword>
<gene>
    <name evidence="2" type="ORF">LZ480_06640</name>
</gene>
<accession>A0ABS9UBH2</accession>
<evidence type="ECO:0000313" key="3">
    <source>
        <dbReference type="Proteomes" id="UP001316087"/>
    </source>
</evidence>
<organism evidence="2 3">
    <name type="scientific">Solibacillus palustris</name>
    <dbReference type="NCBI Taxonomy" id="2908203"/>
    <lineage>
        <taxon>Bacteria</taxon>
        <taxon>Bacillati</taxon>
        <taxon>Bacillota</taxon>
        <taxon>Bacilli</taxon>
        <taxon>Bacillales</taxon>
        <taxon>Caryophanaceae</taxon>
        <taxon>Solibacillus</taxon>
    </lineage>
</organism>